<name>C5PF08_COCP7</name>
<dbReference type="EMBL" id="ACFW01000049">
    <property type="protein sequence ID" value="EER23226.1"/>
    <property type="molecule type" value="Genomic_DNA"/>
</dbReference>
<comment type="caution">
    <text evidence="1">The sequence shown here is derived from an EMBL/GenBank/DDBJ whole genome shotgun (WGS) entry which is preliminary data.</text>
</comment>
<proteinExistence type="predicted"/>
<evidence type="ECO:0000313" key="2">
    <source>
        <dbReference type="Proteomes" id="UP000009084"/>
    </source>
</evidence>
<reference evidence="1 2" key="1">
    <citation type="journal article" date="2009" name="Genome Res.">
        <title>Comparative genomic analyses of the human fungal pathogens Coccidioides and their relatives.</title>
        <authorList>
            <person name="Sharpton T.J."/>
            <person name="Stajich J.E."/>
            <person name="Rounsley S.D."/>
            <person name="Gardner M.J."/>
            <person name="Wortman J.R."/>
            <person name="Jordar V.S."/>
            <person name="Maiti R."/>
            <person name="Kodira C.D."/>
            <person name="Neafsey D.E."/>
            <person name="Zeng Q."/>
            <person name="Hung C.-Y."/>
            <person name="McMahan C."/>
            <person name="Muszewska A."/>
            <person name="Grynberg M."/>
            <person name="Mandel M.A."/>
            <person name="Kellner E.M."/>
            <person name="Barker B.M."/>
            <person name="Galgiani J.N."/>
            <person name="Orbach M.J."/>
            <person name="Kirkland T.N."/>
            <person name="Cole G.T."/>
            <person name="Henn M.R."/>
            <person name="Birren B.W."/>
            <person name="Taylor J.W."/>
        </authorList>
    </citation>
    <scope>NUCLEOTIDE SEQUENCE [LARGE SCALE GENOMIC DNA]</scope>
    <source>
        <strain evidence="2">C735</strain>
    </source>
</reference>
<dbReference type="Proteomes" id="UP000009084">
    <property type="component" value="Unassembled WGS sequence"/>
</dbReference>
<dbReference type="VEuPathDB" id="FungiDB:CPC735_045960"/>
<dbReference type="HOGENOM" id="CLU_3437640_0_0_1"/>
<gene>
    <name evidence="1" type="ORF">CPC735_045960</name>
</gene>
<organism evidence="1 2">
    <name type="scientific">Coccidioides posadasii (strain C735)</name>
    <name type="common">Valley fever fungus</name>
    <dbReference type="NCBI Taxonomy" id="222929"/>
    <lineage>
        <taxon>Eukaryota</taxon>
        <taxon>Fungi</taxon>
        <taxon>Dikarya</taxon>
        <taxon>Ascomycota</taxon>
        <taxon>Pezizomycotina</taxon>
        <taxon>Eurotiomycetes</taxon>
        <taxon>Eurotiomycetidae</taxon>
        <taxon>Onygenales</taxon>
        <taxon>Onygenaceae</taxon>
        <taxon>Coccidioides</taxon>
    </lineage>
</organism>
<evidence type="ECO:0000313" key="1">
    <source>
        <dbReference type="EMBL" id="EER23226.1"/>
    </source>
</evidence>
<protein>
    <submittedName>
        <fullName evidence="1">Uncharacterized protein</fullName>
    </submittedName>
</protein>
<accession>C5PF08</accession>
<sequence length="11" mass="1301">MGQGSIVFHYY</sequence>